<organism evidence="4 5">
    <name type="scientific">Dendryphion nanum</name>
    <dbReference type="NCBI Taxonomy" id="256645"/>
    <lineage>
        <taxon>Eukaryota</taxon>
        <taxon>Fungi</taxon>
        <taxon>Dikarya</taxon>
        <taxon>Ascomycota</taxon>
        <taxon>Pezizomycotina</taxon>
        <taxon>Dothideomycetes</taxon>
        <taxon>Pleosporomycetidae</taxon>
        <taxon>Pleosporales</taxon>
        <taxon>Torulaceae</taxon>
        <taxon>Dendryphion</taxon>
    </lineage>
</organism>
<comment type="caution">
    <text evidence="4">The sequence shown here is derived from an EMBL/GenBank/DDBJ whole genome shotgun (WGS) entry which is preliminary data.</text>
</comment>
<dbReference type="InterPro" id="IPR053187">
    <property type="entry name" value="Notoamide_regulator"/>
</dbReference>
<evidence type="ECO:0000313" key="4">
    <source>
        <dbReference type="EMBL" id="KAH7113806.1"/>
    </source>
</evidence>
<dbReference type="InterPro" id="IPR036864">
    <property type="entry name" value="Zn2-C6_fun-type_DNA-bd_sf"/>
</dbReference>
<keyword evidence="5" id="KW-1185">Reference proteome</keyword>
<dbReference type="Gene3D" id="4.10.240.10">
    <property type="entry name" value="Zn(2)-C6 fungal-type DNA-binding domain"/>
    <property type="match status" value="1"/>
</dbReference>
<evidence type="ECO:0000256" key="2">
    <source>
        <dbReference type="SAM" id="MobiDB-lite"/>
    </source>
</evidence>
<feature type="compositionally biased region" description="Low complexity" evidence="2">
    <location>
        <begin position="1"/>
        <end position="13"/>
    </location>
</feature>
<dbReference type="InterPro" id="IPR001138">
    <property type="entry name" value="Zn2Cys6_DnaBD"/>
</dbReference>
<sequence>MSNPSLRPLLPTKNPRPPPSAPLPKRKRATLACDACRTKRNRCDGGQPCVACQSRDSMCTYATPKDTETRSTVLRRQNMELREEVATLRDLIDHLKSMPVDAVHDALQRLQAGFDPAVVVQTFKGEVPGPRLSEQETAQAILPPIHSSKEFELLVRHPIAYPLLDLCRKAQATGDTLVHSGATIISNVFPSNPSNPIEDHPRIQPGEDEFVLQNRDSVEGEPDNPEPPPQYFDARLTQLNIDFWTSVSISNTTAASVISDFLKYQNSTWCVFHDALFVRDLVELRFDYCSPFMVSSLLAIASQSHASYGSDSLRRISHDFENEAEKLFGADSAPDTLPTISGLCLLYVSMAGHSNGLKGLNYLSKAVQIAERMNLLGVKDPVGVRVPASVETLAGTSQTIWGLFNLTVHLSRFFLDADFIFDHPPKLPFPEFIELSKNMGNNAGHNDSTTSNTSTGATTLHTAFCKLWVITHEIILVYRDREGSVASLAFAYSKFFKILSLTDSLPKSSCRSKESCSPTLVFHMYIHLTIMDLFRPFVSPDKQHGFRSYIAHAAPPASIFAASVHQLKGLLFQYTHICSPAYYSLMSSGAIVYAANAIMNDLHDPERRAYVYFYVQMGLRTNYRSLTDNSLAIVALAHDKGIITSTEAACFAKQVGHVGERGVGSGYIIDVERAGSDAVAANVDSLAERFQEITLFGEFTEGVV</sequence>
<dbReference type="Proteomes" id="UP000700596">
    <property type="component" value="Unassembled WGS sequence"/>
</dbReference>
<dbReference type="PANTHER" id="PTHR47256:SF1">
    <property type="entry name" value="ZN(II)2CYS6 TRANSCRIPTION FACTOR (EUROFUNG)"/>
    <property type="match status" value="1"/>
</dbReference>
<dbReference type="OrthoDB" id="10261408at2759"/>
<dbReference type="GO" id="GO:0008270">
    <property type="term" value="F:zinc ion binding"/>
    <property type="evidence" value="ECO:0007669"/>
    <property type="project" value="InterPro"/>
</dbReference>
<feature type="domain" description="Zn(2)-C6 fungal-type" evidence="3">
    <location>
        <begin position="32"/>
        <end position="61"/>
    </location>
</feature>
<dbReference type="CDD" id="cd00067">
    <property type="entry name" value="GAL4"/>
    <property type="match status" value="1"/>
</dbReference>
<evidence type="ECO:0000313" key="5">
    <source>
        <dbReference type="Proteomes" id="UP000700596"/>
    </source>
</evidence>
<proteinExistence type="predicted"/>
<dbReference type="AlphaFoldDB" id="A0A9P9IAI9"/>
<keyword evidence="1" id="KW-0539">Nucleus</keyword>
<accession>A0A9P9IAI9</accession>
<dbReference type="CDD" id="cd12148">
    <property type="entry name" value="fungal_TF_MHR"/>
    <property type="match status" value="1"/>
</dbReference>
<reference evidence="4" key="1">
    <citation type="journal article" date="2021" name="Nat. Commun.">
        <title>Genetic determinants of endophytism in the Arabidopsis root mycobiome.</title>
        <authorList>
            <person name="Mesny F."/>
            <person name="Miyauchi S."/>
            <person name="Thiergart T."/>
            <person name="Pickel B."/>
            <person name="Atanasova L."/>
            <person name="Karlsson M."/>
            <person name="Huettel B."/>
            <person name="Barry K.W."/>
            <person name="Haridas S."/>
            <person name="Chen C."/>
            <person name="Bauer D."/>
            <person name="Andreopoulos W."/>
            <person name="Pangilinan J."/>
            <person name="LaButti K."/>
            <person name="Riley R."/>
            <person name="Lipzen A."/>
            <person name="Clum A."/>
            <person name="Drula E."/>
            <person name="Henrissat B."/>
            <person name="Kohler A."/>
            <person name="Grigoriev I.V."/>
            <person name="Martin F.M."/>
            <person name="Hacquard S."/>
        </authorList>
    </citation>
    <scope>NUCLEOTIDE SEQUENCE</scope>
    <source>
        <strain evidence="4">MPI-CAGE-CH-0243</strain>
    </source>
</reference>
<dbReference type="PANTHER" id="PTHR47256">
    <property type="entry name" value="ZN(II)2CYS6 TRANSCRIPTION FACTOR (EUROFUNG)-RELATED"/>
    <property type="match status" value="1"/>
</dbReference>
<dbReference type="SMART" id="SM00066">
    <property type="entry name" value="GAL4"/>
    <property type="match status" value="1"/>
</dbReference>
<dbReference type="PROSITE" id="PS50048">
    <property type="entry name" value="ZN2_CY6_FUNGAL_2"/>
    <property type="match status" value="1"/>
</dbReference>
<dbReference type="Pfam" id="PF00172">
    <property type="entry name" value="Zn_clus"/>
    <property type="match status" value="1"/>
</dbReference>
<dbReference type="GO" id="GO:0000981">
    <property type="term" value="F:DNA-binding transcription factor activity, RNA polymerase II-specific"/>
    <property type="evidence" value="ECO:0007669"/>
    <property type="project" value="InterPro"/>
</dbReference>
<feature type="region of interest" description="Disordered" evidence="2">
    <location>
        <begin position="1"/>
        <end position="27"/>
    </location>
</feature>
<dbReference type="PROSITE" id="PS00463">
    <property type="entry name" value="ZN2_CY6_FUNGAL_1"/>
    <property type="match status" value="1"/>
</dbReference>
<gene>
    <name evidence="4" type="ORF">B0J11DRAFT_140351</name>
</gene>
<dbReference type="SUPFAM" id="SSF57701">
    <property type="entry name" value="Zn2/Cys6 DNA-binding domain"/>
    <property type="match status" value="1"/>
</dbReference>
<dbReference type="EMBL" id="JAGMWT010000018">
    <property type="protein sequence ID" value="KAH7113806.1"/>
    <property type="molecule type" value="Genomic_DNA"/>
</dbReference>
<name>A0A9P9IAI9_9PLEO</name>
<evidence type="ECO:0000259" key="3">
    <source>
        <dbReference type="PROSITE" id="PS50048"/>
    </source>
</evidence>
<protein>
    <recommendedName>
        <fullName evidence="3">Zn(2)-C6 fungal-type domain-containing protein</fullName>
    </recommendedName>
</protein>
<evidence type="ECO:0000256" key="1">
    <source>
        <dbReference type="ARBA" id="ARBA00023242"/>
    </source>
</evidence>